<protein>
    <submittedName>
        <fullName evidence="1">Uncharacterized protein</fullName>
    </submittedName>
</protein>
<organism evidence="1">
    <name type="scientific">Anguilla anguilla</name>
    <name type="common">European freshwater eel</name>
    <name type="synonym">Muraena anguilla</name>
    <dbReference type="NCBI Taxonomy" id="7936"/>
    <lineage>
        <taxon>Eukaryota</taxon>
        <taxon>Metazoa</taxon>
        <taxon>Chordata</taxon>
        <taxon>Craniata</taxon>
        <taxon>Vertebrata</taxon>
        <taxon>Euteleostomi</taxon>
        <taxon>Actinopterygii</taxon>
        <taxon>Neopterygii</taxon>
        <taxon>Teleostei</taxon>
        <taxon>Anguilliformes</taxon>
        <taxon>Anguillidae</taxon>
        <taxon>Anguilla</taxon>
    </lineage>
</organism>
<reference evidence="1" key="1">
    <citation type="submission" date="2014-11" db="EMBL/GenBank/DDBJ databases">
        <authorList>
            <person name="Amaro Gonzalez C."/>
        </authorList>
    </citation>
    <scope>NUCLEOTIDE SEQUENCE</scope>
</reference>
<dbReference type="EMBL" id="GBXM01039851">
    <property type="protein sequence ID" value="JAH68726.1"/>
    <property type="molecule type" value="Transcribed_RNA"/>
</dbReference>
<proteinExistence type="predicted"/>
<sequence length="11" mass="1343">MTHPRSPVRDF</sequence>
<accession>A0A0E9USK8</accession>
<evidence type="ECO:0000313" key="1">
    <source>
        <dbReference type="EMBL" id="JAH68726.1"/>
    </source>
</evidence>
<reference evidence="1" key="2">
    <citation type="journal article" date="2015" name="Fish Shellfish Immunol.">
        <title>Early steps in the European eel (Anguilla anguilla)-Vibrio vulnificus interaction in the gills: Role of the RtxA13 toxin.</title>
        <authorList>
            <person name="Callol A."/>
            <person name="Pajuelo D."/>
            <person name="Ebbesson L."/>
            <person name="Teles M."/>
            <person name="MacKenzie S."/>
            <person name="Amaro C."/>
        </authorList>
    </citation>
    <scope>NUCLEOTIDE SEQUENCE</scope>
</reference>
<name>A0A0E9USK8_ANGAN</name>